<dbReference type="InterPro" id="IPR003953">
    <property type="entry name" value="FAD-dep_OxRdtase_2_FAD-bd"/>
</dbReference>
<dbReference type="NCBIfam" id="TIGR03378">
    <property type="entry name" value="glycerol3P_GlpB"/>
    <property type="match status" value="1"/>
</dbReference>
<dbReference type="HAMAP" id="MF_00753">
    <property type="entry name" value="Glycerol3P_GlpB"/>
    <property type="match status" value="1"/>
</dbReference>
<dbReference type="Gene3D" id="3.50.50.60">
    <property type="entry name" value="FAD/NAD(P)-binding domain"/>
    <property type="match status" value="1"/>
</dbReference>
<dbReference type="AlphaFoldDB" id="A0A5D3E9G4"/>
<reference evidence="5 6" key="1">
    <citation type="submission" date="2019-07" db="EMBL/GenBank/DDBJ databases">
        <title>Draft Genome Sequences of Bacteroides pyogenes Strains Isolated from the Uterus Holstein Dairy Cows with Metritis.</title>
        <authorList>
            <person name="Cunha F."/>
            <person name="Galvao K.N."/>
            <person name="Jeon S.J."/>
            <person name="Jeong K.C."/>
        </authorList>
    </citation>
    <scope>NUCLEOTIDE SEQUENCE [LARGE SCALE GENOMIC DNA]</scope>
    <source>
        <strain evidence="5 6">KG-31</strain>
    </source>
</reference>
<dbReference type="EMBL" id="VKLW01000026">
    <property type="protein sequence ID" value="TYK32664.1"/>
    <property type="molecule type" value="Genomic_DNA"/>
</dbReference>
<evidence type="ECO:0000313" key="6">
    <source>
        <dbReference type="Proteomes" id="UP000324383"/>
    </source>
</evidence>
<dbReference type="NCBIfam" id="NF003719">
    <property type="entry name" value="PRK05329.1-2"/>
    <property type="match status" value="1"/>
</dbReference>
<proteinExistence type="inferred from homology"/>
<keyword evidence="2" id="KW-0288">FMN</keyword>
<keyword evidence="1" id="KW-0285">Flavoprotein</keyword>
<protein>
    <submittedName>
        <fullName evidence="5">Glycerol-3-phosphate dehydrogenase subunit GlpB</fullName>
        <ecNumber evidence="5">1.1.5.3</ecNumber>
    </submittedName>
</protein>
<dbReference type="InterPro" id="IPR009158">
    <property type="entry name" value="G3P_DH_GlpB_su"/>
</dbReference>
<dbReference type="GO" id="GO:0009331">
    <property type="term" value="C:glycerol-3-phosphate dehydrogenase (FAD) complex"/>
    <property type="evidence" value="ECO:0007669"/>
    <property type="project" value="InterPro"/>
</dbReference>
<dbReference type="EC" id="1.1.5.3" evidence="5"/>
<keyword evidence="6" id="KW-1185">Reference proteome</keyword>
<dbReference type="GO" id="GO:0004368">
    <property type="term" value="F:glycerol-3-phosphate dehydrogenase (quinone) activity"/>
    <property type="evidence" value="ECO:0007669"/>
    <property type="project" value="UniProtKB-EC"/>
</dbReference>
<dbReference type="NCBIfam" id="NF003718">
    <property type="entry name" value="PRK05329.1-1"/>
    <property type="match status" value="1"/>
</dbReference>
<evidence type="ECO:0000313" key="5">
    <source>
        <dbReference type="EMBL" id="TYK32664.1"/>
    </source>
</evidence>
<evidence type="ECO:0000259" key="4">
    <source>
        <dbReference type="Pfam" id="PF00890"/>
    </source>
</evidence>
<dbReference type="NCBIfam" id="NF003720">
    <property type="entry name" value="PRK05329.1-3"/>
    <property type="match status" value="1"/>
</dbReference>
<gene>
    <name evidence="5" type="primary">glpB</name>
    <name evidence="5" type="ORF">FNJ60_11255</name>
</gene>
<dbReference type="Proteomes" id="UP000324383">
    <property type="component" value="Unassembled WGS sequence"/>
</dbReference>
<accession>A0A5D3E9G4</accession>
<keyword evidence="3 5" id="KW-0560">Oxidoreductase</keyword>
<feature type="domain" description="FAD-dependent oxidoreductase 2 FAD-binding" evidence="4">
    <location>
        <begin position="4"/>
        <end position="403"/>
    </location>
</feature>
<dbReference type="PIRSF" id="PIRSF000141">
    <property type="entry name" value="Anaerobic_G3P_dh"/>
    <property type="match status" value="1"/>
</dbReference>
<dbReference type="SUPFAM" id="SSF51905">
    <property type="entry name" value="FAD/NAD(P)-binding domain"/>
    <property type="match status" value="1"/>
</dbReference>
<evidence type="ECO:0000256" key="1">
    <source>
        <dbReference type="ARBA" id="ARBA00022630"/>
    </source>
</evidence>
<sequence>MKFDTVIIGGGLAGLVCGIKLCRRGKRCAIISSGQSALHFSSGSFDLLNYLPDGTPVSHPVESMDDLIAQKPSHPYSKLGKERFELLAQEAENFFSEMGIDTVGSYKENHYRISAMGELKPTWKTLSRFAVTSSDGRLPWQKATIFNMVGFLDFYPEFIASELAKRGTSADIHLFTLPAMEAIQQNPSEFRSTNIAKTLDKEEHKEQLIRILKEGSSESDVIIFPAFVGLSNDTILKDMEDAVGKPILLLPTLPPSIAGIKTQQYLCHFFQKQGGTFMLGDTILRGDMEANSLRRVFSKNHGDISFVADHFVLATGSYFSQGLIASRDRVYEPIFHLDVDYLHDRQEWYNDNVFESQNYMQFGIRTNHHFQALRSGLPIENLYVIGAGLEGFSPLKEGSGAGVSILTALHVANTI</sequence>
<dbReference type="RefSeq" id="WP_027325782.1">
    <property type="nucleotide sequence ID" value="NZ_CAMBON010000034.1"/>
</dbReference>
<evidence type="ECO:0000256" key="3">
    <source>
        <dbReference type="ARBA" id="ARBA00023002"/>
    </source>
</evidence>
<name>A0A5D3E9G4_9BACE</name>
<dbReference type="Pfam" id="PF00890">
    <property type="entry name" value="FAD_binding_2"/>
    <property type="match status" value="1"/>
</dbReference>
<dbReference type="InterPro" id="IPR036188">
    <property type="entry name" value="FAD/NAD-bd_sf"/>
</dbReference>
<organism evidence="5 6">
    <name type="scientific">Bacteroides pyogenes</name>
    <dbReference type="NCBI Taxonomy" id="310300"/>
    <lineage>
        <taxon>Bacteria</taxon>
        <taxon>Pseudomonadati</taxon>
        <taxon>Bacteroidota</taxon>
        <taxon>Bacteroidia</taxon>
        <taxon>Bacteroidales</taxon>
        <taxon>Bacteroidaceae</taxon>
        <taxon>Bacteroides</taxon>
    </lineage>
</organism>
<comment type="caution">
    <text evidence="5">The sequence shown here is derived from an EMBL/GenBank/DDBJ whole genome shotgun (WGS) entry which is preliminary data.</text>
</comment>
<evidence type="ECO:0000256" key="2">
    <source>
        <dbReference type="ARBA" id="ARBA00022643"/>
    </source>
</evidence>